<dbReference type="EMBL" id="LIZY01000037">
    <property type="protein sequence ID" value="KPJ64206.1"/>
    <property type="molecule type" value="Genomic_DNA"/>
</dbReference>
<gene>
    <name evidence="9" type="ORF">AMK68_02130</name>
</gene>
<organism evidence="9 10">
    <name type="scientific">candidate division KD3-62 bacterium DG_56</name>
    <dbReference type="NCBI Taxonomy" id="1704032"/>
    <lineage>
        <taxon>Bacteria</taxon>
        <taxon>candidate division KD3-62</taxon>
    </lineage>
</organism>
<dbReference type="AlphaFoldDB" id="A0A0S7XNZ2"/>
<dbReference type="GO" id="GO:0022857">
    <property type="term" value="F:transmembrane transporter activity"/>
    <property type="evidence" value="ECO:0007669"/>
    <property type="project" value="InterPro"/>
</dbReference>
<evidence type="ECO:0000256" key="3">
    <source>
        <dbReference type="ARBA" id="ARBA00022475"/>
    </source>
</evidence>
<proteinExistence type="inferred from homology"/>
<protein>
    <recommendedName>
        <fullName evidence="11">Biopolymer transporter ExbD</fullName>
    </recommendedName>
</protein>
<feature type="transmembrane region" description="Helical" evidence="8">
    <location>
        <begin position="21"/>
        <end position="42"/>
    </location>
</feature>
<keyword evidence="6 8" id="KW-0472">Membrane</keyword>
<comment type="similarity">
    <text evidence="2 7">Belongs to the ExbD/TolR family.</text>
</comment>
<evidence type="ECO:0000313" key="9">
    <source>
        <dbReference type="EMBL" id="KPJ64206.1"/>
    </source>
</evidence>
<keyword evidence="7" id="KW-0813">Transport</keyword>
<dbReference type="GO" id="GO:0005886">
    <property type="term" value="C:plasma membrane"/>
    <property type="evidence" value="ECO:0007669"/>
    <property type="project" value="UniProtKB-SubCell"/>
</dbReference>
<comment type="subcellular location">
    <subcellularLocation>
        <location evidence="1">Cell membrane</location>
        <topology evidence="1">Single-pass membrane protein</topology>
    </subcellularLocation>
    <subcellularLocation>
        <location evidence="7">Cell membrane</location>
        <topology evidence="7">Single-pass type II membrane protein</topology>
    </subcellularLocation>
</comment>
<dbReference type="InterPro" id="IPR003400">
    <property type="entry name" value="ExbD"/>
</dbReference>
<evidence type="ECO:0008006" key="11">
    <source>
        <dbReference type="Google" id="ProtNLM"/>
    </source>
</evidence>
<dbReference type="PANTHER" id="PTHR30558">
    <property type="entry name" value="EXBD MEMBRANE COMPONENT OF PMF-DRIVEN MACROMOLECULE IMPORT SYSTEM"/>
    <property type="match status" value="1"/>
</dbReference>
<evidence type="ECO:0000256" key="5">
    <source>
        <dbReference type="ARBA" id="ARBA00022989"/>
    </source>
</evidence>
<dbReference type="Pfam" id="PF02472">
    <property type="entry name" value="ExbD"/>
    <property type="match status" value="1"/>
</dbReference>
<name>A0A0S7XNZ2_9BACT</name>
<evidence type="ECO:0000256" key="1">
    <source>
        <dbReference type="ARBA" id="ARBA00004162"/>
    </source>
</evidence>
<dbReference type="PATRIC" id="fig|1704032.3.peg.215"/>
<evidence type="ECO:0000256" key="4">
    <source>
        <dbReference type="ARBA" id="ARBA00022692"/>
    </source>
</evidence>
<keyword evidence="7" id="KW-0653">Protein transport</keyword>
<evidence type="ECO:0000313" key="10">
    <source>
        <dbReference type="Proteomes" id="UP000052020"/>
    </source>
</evidence>
<sequence>MRLRHSESKRARIELIPMIDTIFFLLVFFMMASLAMTTQAGIPVDLPKISAGRQESPTKATVTVTAESALYLDKQRISIDQLKPLLDERIRENPRLTVIINADRGIRWGDGLRVMDAVTQANPWKMAIAGEPKPAKKGAGAR</sequence>
<dbReference type="GO" id="GO:0015031">
    <property type="term" value="P:protein transport"/>
    <property type="evidence" value="ECO:0007669"/>
    <property type="project" value="UniProtKB-KW"/>
</dbReference>
<evidence type="ECO:0000256" key="2">
    <source>
        <dbReference type="ARBA" id="ARBA00005811"/>
    </source>
</evidence>
<dbReference type="PANTHER" id="PTHR30558:SF3">
    <property type="entry name" value="BIOPOLYMER TRANSPORT PROTEIN EXBD-RELATED"/>
    <property type="match status" value="1"/>
</dbReference>
<keyword evidence="3" id="KW-1003">Cell membrane</keyword>
<accession>A0A0S7XNZ2</accession>
<evidence type="ECO:0000256" key="6">
    <source>
        <dbReference type="ARBA" id="ARBA00023136"/>
    </source>
</evidence>
<comment type="caution">
    <text evidence="9">The sequence shown here is derived from an EMBL/GenBank/DDBJ whole genome shotgun (WGS) entry which is preliminary data.</text>
</comment>
<keyword evidence="5 8" id="KW-1133">Transmembrane helix</keyword>
<dbReference type="Proteomes" id="UP000052020">
    <property type="component" value="Unassembled WGS sequence"/>
</dbReference>
<dbReference type="Gene3D" id="3.30.420.270">
    <property type="match status" value="1"/>
</dbReference>
<reference evidence="9 10" key="1">
    <citation type="journal article" date="2015" name="Microbiome">
        <title>Genomic resolution of linkages in carbon, nitrogen, and sulfur cycling among widespread estuary sediment bacteria.</title>
        <authorList>
            <person name="Baker B.J."/>
            <person name="Lazar C.S."/>
            <person name="Teske A.P."/>
            <person name="Dick G.J."/>
        </authorList>
    </citation>
    <scope>NUCLEOTIDE SEQUENCE [LARGE SCALE GENOMIC DNA]</scope>
    <source>
        <strain evidence="9">DG_56</strain>
    </source>
</reference>
<evidence type="ECO:0000256" key="8">
    <source>
        <dbReference type="SAM" id="Phobius"/>
    </source>
</evidence>
<evidence type="ECO:0000256" key="7">
    <source>
        <dbReference type="RuleBase" id="RU003879"/>
    </source>
</evidence>
<keyword evidence="4 7" id="KW-0812">Transmembrane</keyword>